<evidence type="ECO:0000256" key="3">
    <source>
        <dbReference type="PIRSR" id="PIRSR001359-3"/>
    </source>
</evidence>
<dbReference type="Pfam" id="PF01116">
    <property type="entry name" value="F_bP_aldolase"/>
    <property type="match status" value="1"/>
</dbReference>
<feature type="active site" description="Proton donor" evidence="1">
    <location>
        <position position="79"/>
    </location>
</feature>
<dbReference type="AlphaFoldDB" id="A0A2T2YL49"/>
<protein>
    <submittedName>
        <fullName evidence="4">Ketose-bisphosphate aldolase</fullName>
    </submittedName>
</protein>
<feature type="binding site" evidence="2">
    <location>
        <begin position="202"/>
        <end position="204"/>
    </location>
    <ligand>
        <name>dihydroxyacetone phosphate</name>
        <dbReference type="ChEBI" id="CHEBI:57642"/>
    </ligand>
</feature>
<feature type="binding site" evidence="3">
    <location>
        <position position="101"/>
    </location>
    <ligand>
        <name>Zn(2+)</name>
        <dbReference type="ChEBI" id="CHEBI:29105"/>
        <label>2</label>
    </ligand>
</feature>
<dbReference type="InterPro" id="IPR013785">
    <property type="entry name" value="Aldolase_TIM"/>
</dbReference>
<accession>A0A2T2YL49</accession>
<dbReference type="PANTHER" id="PTHR30304">
    <property type="entry name" value="D-TAGATOSE-1,6-BISPHOSPHATE ALDOLASE"/>
    <property type="match status" value="1"/>
</dbReference>
<dbReference type="InterPro" id="IPR000771">
    <property type="entry name" value="FBA_II"/>
</dbReference>
<dbReference type="CDD" id="cd00947">
    <property type="entry name" value="TBP_aldolase_IIB"/>
    <property type="match status" value="1"/>
</dbReference>
<keyword evidence="3" id="KW-0479">Metal-binding</keyword>
<dbReference type="OrthoDB" id="9803995at2"/>
<dbReference type="PIRSF" id="PIRSF001359">
    <property type="entry name" value="F_bP_aldolase_II"/>
    <property type="match status" value="1"/>
</dbReference>
<feature type="binding site" evidence="3">
    <location>
        <position position="131"/>
    </location>
    <ligand>
        <name>Zn(2+)</name>
        <dbReference type="ChEBI" id="CHEBI:29105"/>
        <label>2</label>
    </ligand>
</feature>
<dbReference type="Proteomes" id="UP000240357">
    <property type="component" value="Unassembled WGS sequence"/>
</dbReference>
<dbReference type="SUPFAM" id="SSF51569">
    <property type="entry name" value="Aldolase"/>
    <property type="match status" value="1"/>
</dbReference>
<feature type="binding site" evidence="3">
    <location>
        <position position="201"/>
    </location>
    <ligand>
        <name>Zn(2+)</name>
        <dbReference type="ChEBI" id="CHEBI:29105"/>
        <label>1</label>
        <note>catalytic</note>
    </ligand>
</feature>
<name>A0A2T2YL49_9BACT</name>
<feature type="binding site" evidence="2">
    <location>
        <begin position="223"/>
        <end position="226"/>
    </location>
    <ligand>
        <name>dihydroxyacetone phosphate</name>
        <dbReference type="ChEBI" id="CHEBI:57642"/>
    </ligand>
</feature>
<keyword evidence="3" id="KW-0862">Zinc</keyword>
<dbReference type="EMBL" id="PYFT01000001">
    <property type="protein sequence ID" value="PSR56243.1"/>
    <property type="molecule type" value="Genomic_DNA"/>
</dbReference>
<evidence type="ECO:0000256" key="1">
    <source>
        <dbReference type="PIRSR" id="PIRSR001359-1"/>
    </source>
</evidence>
<feature type="binding site" evidence="3">
    <location>
        <position position="80"/>
    </location>
    <ligand>
        <name>Zn(2+)</name>
        <dbReference type="ChEBI" id="CHEBI:29105"/>
        <label>1</label>
        <note>catalytic</note>
    </ligand>
</feature>
<dbReference type="GO" id="GO:0005975">
    <property type="term" value="P:carbohydrate metabolic process"/>
    <property type="evidence" value="ECO:0007669"/>
    <property type="project" value="InterPro"/>
</dbReference>
<organism evidence="4 5">
    <name type="scientific">Adhaeribacter arboris</name>
    <dbReference type="NCBI Taxonomy" id="2072846"/>
    <lineage>
        <taxon>Bacteria</taxon>
        <taxon>Pseudomonadati</taxon>
        <taxon>Bacteroidota</taxon>
        <taxon>Cytophagia</taxon>
        <taxon>Cytophagales</taxon>
        <taxon>Hymenobacteraceae</taxon>
        <taxon>Adhaeribacter</taxon>
    </lineage>
</organism>
<sequence length="277" mass="30586">MTLQERLQRMQAKKASLLATNFYNYETLKGILEAASSMQQPIILQLTKSSIDYMTLPVAVKMARSALQEHRVEGWLHLDHSDSYDLVAQCLDAGFDSVMIDASEKPIQENIALTQRVVALAQKYGANVEAELGYVAKLGQSKEKMGFTEPDEAHSFVQETGIDALAVAIGSAHGFYTEEPQLDLERLSQIHAVTDAALVLHGGSGIAGNMLQEAIQRGICKINLATEIKNIFMYQLKADLLKSDEIDLRKVFPPAIQAVTNLVKEKLEIVKNELVSQ</sequence>
<comment type="caution">
    <text evidence="4">The sequence shown here is derived from an EMBL/GenBank/DDBJ whole genome shotgun (WGS) entry which is preliminary data.</text>
</comment>
<dbReference type="Gene3D" id="3.20.20.70">
    <property type="entry name" value="Aldolase class I"/>
    <property type="match status" value="1"/>
</dbReference>
<dbReference type="InterPro" id="IPR050246">
    <property type="entry name" value="Class_II_FBP_aldolase"/>
</dbReference>
<gene>
    <name evidence="4" type="ORF">AHMF7605_23435</name>
</gene>
<dbReference type="GO" id="GO:0008270">
    <property type="term" value="F:zinc ion binding"/>
    <property type="evidence" value="ECO:0007669"/>
    <property type="project" value="InterPro"/>
</dbReference>
<dbReference type="GO" id="GO:0016832">
    <property type="term" value="F:aldehyde-lyase activity"/>
    <property type="evidence" value="ECO:0007669"/>
    <property type="project" value="InterPro"/>
</dbReference>
<keyword evidence="5" id="KW-1185">Reference proteome</keyword>
<feature type="binding site" evidence="3">
    <location>
        <position position="173"/>
    </location>
    <ligand>
        <name>Zn(2+)</name>
        <dbReference type="ChEBI" id="CHEBI:29105"/>
        <label>1</label>
        <note>catalytic</note>
    </ligand>
</feature>
<evidence type="ECO:0000313" key="5">
    <source>
        <dbReference type="Proteomes" id="UP000240357"/>
    </source>
</evidence>
<dbReference type="PANTHER" id="PTHR30304:SF0">
    <property type="entry name" value="D-TAGATOSE-1,6-BISPHOSPHATE ALDOLASE SUBUNIT GATY-RELATED"/>
    <property type="match status" value="1"/>
</dbReference>
<feature type="binding site" evidence="2">
    <location>
        <position position="174"/>
    </location>
    <ligand>
        <name>dihydroxyacetone phosphate</name>
        <dbReference type="ChEBI" id="CHEBI:57642"/>
    </ligand>
</feature>
<reference evidence="4 5" key="1">
    <citation type="submission" date="2018-03" db="EMBL/GenBank/DDBJ databases">
        <title>Adhaeribacter sp. HMF7605 Genome sequencing and assembly.</title>
        <authorList>
            <person name="Kang H."/>
            <person name="Kang J."/>
            <person name="Cha I."/>
            <person name="Kim H."/>
            <person name="Joh K."/>
        </authorList>
    </citation>
    <scope>NUCLEOTIDE SEQUENCE [LARGE SCALE GENOMIC DNA]</scope>
    <source>
        <strain evidence="4 5">HMF7605</strain>
    </source>
</reference>
<proteinExistence type="predicted"/>
<evidence type="ECO:0000313" key="4">
    <source>
        <dbReference type="EMBL" id="PSR56243.1"/>
    </source>
</evidence>
<evidence type="ECO:0000256" key="2">
    <source>
        <dbReference type="PIRSR" id="PIRSR001359-2"/>
    </source>
</evidence>
<comment type="cofactor">
    <cofactor evidence="3">
        <name>Zn(2+)</name>
        <dbReference type="ChEBI" id="CHEBI:29105"/>
    </cofactor>
    <text evidence="3">Binds 2 Zn(2+) ions per subunit. One is catalytic and the other provides a structural contribution.</text>
</comment>
<dbReference type="NCBIfam" id="TIGR00167">
    <property type="entry name" value="cbbA"/>
    <property type="match status" value="1"/>
</dbReference>